<keyword evidence="3" id="KW-1185">Reference proteome</keyword>
<keyword evidence="1" id="KW-0812">Transmembrane</keyword>
<gene>
    <name evidence="2" type="ORF">C1645_836006</name>
</gene>
<protein>
    <submittedName>
        <fullName evidence="2">Uncharacterized protein</fullName>
    </submittedName>
</protein>
<feature type="transmembrane region" description="Helical" evidence="1">
    <location>
        <begin position="180"/>
        <end position="201"/>
    </location>
</feature>
<name>A0A397S7T6_9GLOM</name>
<dbReference type="OrthoDB" id="5594682at2759"/>
<dbReference type="Proteomes" id="UP000265703">
    <property type="component" value="Unassembled WGS sequence"/>
</dbReference>
<keyword evidence="1" id="KW-0472">Membrane</keyword>
<evidence type="ECO:0000256" key="1">
    <source>
        <dbReference type="SAM" id="Phobius"/>
    </source>
</evidence>
<evidence type="ECO:0000313" key="2">
    <source>
        <dbReference type="EMBL" id="RIA82018.1"/>
    </source>
</evidence>
<sequence length="304" mass="34296">MEGEYILDEVEGKAAESRPVRKETLFGGGGGGGGSGGGVILNPYQEDVLIFDNSTQKIALALQSTELTNNTSINITKDKWFLYGTFTERDDPYRVRFQIVKMVDKTLASIIGSATSSDAKSIAKVELETTFASFDITGFAISRNLWEILRIVPLNYVTNLNTNTQEYTVTVFYNRVEFTLLQLAANMGGFISILSAVYFVLFGSQRVNPWGIVQRYILKNVPAPPTVYTSSYNNLEKGYLSPDHQFVNDYFTSIPQDVLPIQYSMTDTLLTEDSQIRRLRHDLKAEVQMTIAHERYERIEIIFK</sequence>
<organism evidence="2 3">
    <name type="scientific">Glomus cerebriforme</name>
    <dbReference type="NCBI Taxonomy" id="658196"/>
    <lineage>
        <taxon>Eukaryota</taxon>
        <taxon>Fungi</taxon>
        <taxon>Fungi incertae sedis</taxon>
        <taxon>Mucoromycota</taxon>
        <taxon>Glomeromycotina</taxon>
        <taxon>Glomeromycetes</taxon>
        <taxon>Glomerales</taxon>
        <taxon>Glomeraceae</taxon>
        <taxon>Glomus</taxon>
    </lineage>
</organism>
<dbReference type="EMBL" id="QKYT01000713">
    <property type="protein sequence ID" value="RIA82018.1"/>
    <property type="molecule type" value="Genomic_DNA"/>
</dbReference>
<keyword evidence="1" id="KW-1133">Transmembrane helix</keyword>
<accession>A0A397S7T6</accession>
<comment type="caution">
    <text evidence="2">The sequence shown here is derived from an EMBL/GenBank/DDBJ whole genome shotgun (WGS) entry which is preliminary data.</text>
</comment>
<dbReference type="AlphaFoldDB" id="A0A397S7T6"/>
<reference evidence="2 3" key="1">
    <citation type="submission" date="2018-06" db="EMBL/GenBank/DDBJ databases">
        <title>Comparative genomics reveals the genomic features of Rhizophagus irregularis, R. cerebriforme, R. diaphanum and Gigaspora rosea, and their symbiotic lifestyle signature.</title>
        <authorList>
            <person name="Morin E."/>
            <person name="San Clemente H."/>
            <person name="Chen E.C.H."/>
            <person name="De La Providencia I."/>
            <person name="Hainaut M."/>
            <person name="Kuo A."/>
            <person name="Kohler A."/>
            <person name="Murat C."/>
            <person name="Tang N."/>
            <person name="Roy S."/>
            <person name="Loubradou J."/>
            <person name="Henrissat B."/>
            <person name="Grigoriev I.V."/>
            <person name="Corradi N."/>
            <person name="Roux C."/>
            <person name="Martin F.M."/>
        </authorList>
    </citation>
    <scope>NUCLEOTIDE SEQUENCE [LARGE SCALE GENOMIC DNA]</scope>
    <source>
        <strain evidence="2 3">DAOM 227022</strain>
    </source>
</reference>
<evidence type="ECO:0000313" key="3">
    <source>
        <dbReference type="Proteomes" id="UP000265703"/>
    </source>
</evidence>
<proteinExistence type="predicted"/>